<feature type="compositionally biased region" description="Polar residues" evidence="1">
    <location>
        <begin position="1"/>
        <end position="12"/>
    </location>
</feature>
<evidence type="ECO:0000256" key="1">
    <source>
        <dbReference type="SAM" id="MobiDB-lite"/>
    </source>
</evidence>
<reference evidence="4" key="4">
    <citation type="journal article" date="2008" name="Nucleic Acids Res.">
        <title>The rice annotation project database (RAP-DB): 2008 update.</title>
        <authorList>
            <consortium name="The rice annotation project (RAP)"/>
        </authorList>
    </citation>
    <scope>GENOME REANNOTATION</scope>
    <source>
        <strain evidence="4">cv. Nipponbare</strain>
    </source>
</reference>
<dbReference type="AlphaFoldDB" id="Q6YWG1"/>
<dbReference type="EMBL" id="AP005776">
    <property type="protein sequence ID" value="BAD10642.1"/>
    <property type="molecule type" value="Genomic_DNA"/>
</dbReference>
<organism evidence="3 4">
    <name type="scientific">Oryza sativa subsp. japonica</name>
    <name type="common">Rice</name>
    <dbReference type="NCBI Taxonomy" id="39947"/>
    <lineage>
        <taxon>Eukaryota</taxon>
        <taxon>Viridiplantae</taxon>
        <taxon>Streptophyta</taxon>
        <taxon>Embryophyta</taxon>
        <taxon>Tracheophyta</taxon>
        <taxon>Spermatophyta</taxon>
        <taxon>Magnoliopsida</taxon>
        <taxon>Liliopsida</taxon>
        <taxon>Poales</taxon>
        <taxon>Poaceae</taxon>
        <taxon>BOP clade</taxon>
        <taxon>Oryzoideae</taxon>
        <taxon>Oryzeae</taxon>
        <taxon>Oryzinae</taxon>
        <taxon>Oryza</taxon>
        <taxon>Oryza sativa</taxon>
    </lineage>
</organism>
<evidence type="ECO:0000313" key="4">
    <source>
        <dbReference type="Proteomes" id="UP000000763"/>
    </source>
</evidence>
<sequence length="51" mass="5173">MTREGAQSSKTAEQVVGNADEVGEGEVAGMPISGFRGLATYTPKGGSAEDK</sequence>
<accession>Q6YWG1</accession>
<gene>
    <name evidence="2" type="ORF">OJ1123_E07.27</name>
    <name evidence="3" type="ORF">OSJNBb0018G11.17</name>
</gene>
<dbReference type="EMBL" id="AP005721">
    <property type="protein sequence ID" value="BAD10582.1"/>
    <property type="molecule type" value="Genomic_DNA"/>
</dbReference>
<proteinExistence type="predicted"/>
<evidence type="ECO:0000313" key="2">
    <source>
        <dbReference type="EMBL" id="BAD10582.1"/>
    </source>
</evidence>
<protein>
    <submittedName>
        <fullName evidence="3">Uncharacterized protein</fullName>
    </submittedName>
</protein>
<reference evidence="2" key="1">
    <citation type="submission" date="2002-09" db="EMBL/GenBank/DDBJ databases">
        <title>Oryza sativa nipponbare(GA3) genomic DNA, chromosome 2, BAC clone:OJ1123_E07.</title>
        <authorList>
            <person name="Sasaki T."/>
            <person name="Matsumoto T."/>
            <person name="Katayose Y."/>
        </authorList>
    </citation>
    <scope>NUCLEOTIDE SEQUENCE</scope>
</reference>
<feature type="region of interest" description="Disordered" evidence="1">
    <location>
        <begin position="1"/>
        <end position="51"/>
    </location>
</feature>
<name>Q6YWG1_ORYSJ</name>
<dbReference type="Proteomes" id="UP000000763">
    <property type="component" value="Chromosome 2"/>
</dbReference>
<reference evidence="4" key="3">
    <citation type="journal article" date="2005" name="Nature">
        <title>The map-based sequence of the rice genome.</title>
        <authorList>
            <consortium name="International rice genome sequencing project (IRGSP)"/>
            <person name="Matsumoto T."/>
            <person name="Wu J."/>
            <person name="Kanamori H."/>
            <person name="Katayose Y."/>
            <person name="Fujisawa M."/>
            <person name="Namiki N."/>
            <person name="Mizuno H."/>
            <person name="Yamamoto K."/>
            <person name="Antonio B.A."/>
            <person name="Baba T."/>
            <person name="Sakata K."/>
            <person name="Nagamura Y."/>
            <person name="Aoki H."/>
            <person name="Arikawa K."/>
            <person name="Arita K."/>
            <person name="Bito T."/>
            <person name="Chiden Y."/>
            <person name="Fujitsuka N."/>
            <person name="Fukunaka R."/>
            <person name="Hamada M."/>
            <person name="Harada C."/>
            <person name="Hayashi A."/>
            <person name="Hijishita S."/>
            <person name="Honda M."/>
            <person name="Hosokawa S."/>
            <person name="Ichikawa Y."/>
            <person name="Idonuma A."/>
            <person name="Iijima M."/>
            <person name="Ikeda M."/>
            <person name="Ikeno M."/>
            <person name="Ito K."/>
            <person name="Ito S."/>
            <person name="Ito T."/>
            <person name="Ito Y."/>
            <person name="Ito Y."/>
            <person name="Iwabuchi A."/>
            <person name="Kamiya K."/>
            <person name="Karasawa W."/>
            <person name="Kurita K."/>
            <person name="Katagiri S."/>
            <person name="Kikuta A."/>
            <person name="Kobayashi H."/>
            <person name="Kobayashi N."/>
            <person name="Machita K."/>
            <person name="Maehara T."/>
            <person name="Masukawa M."/>
            <person name="Mizubayashi T."/>
            <person name="Mukai Y."/>
            <person name="Nagasaki H."/>
            <person name="Nagata Y."/>
            <person name="Naito S."/>
            <person name="Nakashima M."/>
            <person name="Nakama Y."/>
            <person name="Nakamichi Y."/>
            <person name="Nakamura M."/>
            <person name="Meguro A."/>
            <person name="Negishi M."/>
            <person name="Ohta I."/>
            <person name="Ohta T."/>
            <person name="Okamoto M."/>
            <person name="Ono N."/>
            <person name="Saji S."/>
            <person name="Sakaguchi M."/>
            <person name="Sakai K."/>
            <person name="Shibata M."/>
            <person name="Shimokawa T."/>
            <person name="Song J."/>
            <person name="Takazaki Y."/>
            <person name="Terasawa K."/>
            <person name="Tsugane M."/>
            <person name="Tsuji K."/>
            <person name="Ueda S."/>
            <person name="Waki K."/>
            <person name="Yamagata H."/>
            <person name="Yamamoto M."/>
            <person name="Yamamoto S."/>
            <person name="Yamane H."/>
            <person name="Yoshiki S."/>
            <person name="Yoshihara R."/>
            <person name="Yukawa K."/>
            <person name="Zhong H."/>
            <person name="Yano M."/>
            <person name="Yuan Q."/>
            <person name="Ouyang S."/>
            <person name="Liu J."/>
            <person name="Jones K.M."/>
            <person name="Gansberger K."/>
            <person name="Moffat K."/>
            <person name="Hill J."/>
            <person name="Bera J."/>
            <person name="Fadrosh D."/>
            <person name="Jin S."/>
            <person name="Johri S."/>
            <person name="Kim M."/>
            <person name="Overton L."/>
            <person name="Reardon M."/>
            <person name="Tsitrin T."/>
            <person name="Vuong H."/>
            <person name="Weaver B."/>
            <person name="Ciecko A."/>
            <person name="Tallon L."/>
            <person name="Jackson J."/>
            <person name="Pai G."/>
            <person name="Aken S.V."/>
            <person name="Utterback T."/>
            <person name="Reidmuller S."/>
            <person name="Feldblyum T."/>
            <person name="Hsiao J."/>
            <person name="Zismann V."/>
            <person name="Iobst S."/>
            <person name="de Vazeille A.R."/>
            <person name="Buell C.R."/>
            <person name="Ying K."/>
            <person name="Li Y."/>
            <person name="Lu T."/>
            <person name="Huang Y."/>
            <person name="Zhao Q."/>
            <person name="Feng Q."/>
            <person name="Zhang L."/>
            <person name="Zhu J."/>
            <person name="Weng Q."/>
            <person name="Mu J."/>
            <person name="Lu Y."/>
            <person name="Fan D."/>
            <person name="Liu Y."/>
            <person name="Guan J."/>
            <person name="Zhang Y."/>
            <person name="Yu S."/>
            <person name="Liu X."/>
            <person name="Zhang Y."/>
            <person name="Hong G."/>
            <person name="Han B."/>
            <person name="Choisne N."/>
            <person name="Demange N."/>
            <person name="Orjeda G."/>
            <person name="Samain S."/>
            <person name="Cattolico L."/>
            <person name="Pelletier E."/>
            <person name="Couloux A."/>
            <person name="Segurens B."/>
            <person name="Wincker P."/>
            <person name="D'Hont A."/>
            <person name="Scarpelli C."/>
            <person name="Weissenbach J."/>
            <person name="Salanoubat M."/>
            <person name="Quetier F."/>
            <person name="Yu Y."/>
            <person name="Kim H.R."/>
            <person name="Rambo T."/>
            <person name="Currie J."/>
            <person name="Collura K."/>
            <person name="Luo M."/>
            <person name="Yang T."/>
            <person name="Ammiraju J.S.S."/>
            <person name="Engler F."/>
            <person name="Soderlund C."/>
            <person name="Wing R.A."/>
            <person name="Palmer L.E."/>
            <person name="de la Bastide M."/>
            <person name="Spiegel L."/>
            <person name="Nascimento L."/>
            <person name="Zutavern T."/>
            <person name="O'Shaughnessy A."/>
            <person name="Dike S."/>
            <person name="Dedhia N."/>
            <person name="Preston R."/>
            <person name="Balija V."/>
            <person name="McCombie W.R."/>
            <person name="Chow T."/>
            <person name="Chen H."/>
            <person name="Chung M."/>
            <person name="Chen C."/>
            <person name="Shaw J."/>
            <person name="Wu H."/>
            <person name="Hsiao K."/>
            <person name="Chao Y."/>
            <person name="Chu M."/>
            <person name="Cheng C."/>
            <person name="Hour A."/>
            <person name="Lee P."/>
            <person name="Lin S."/>
            <person name="Lin Y."/>
            <person name="Liou J."/>
            <person name="Liu S."/>
            <person name="Hsing Y."/>
            <person name="Raghuvanshi S."/>
            <person name="Mohanty A."/>
            <person name="Bharti A.K."/>
            <person name="Gaur A."/>
            <person name="Gupta V."/>
            <person name="Kumar D."/>
            <person name="Ravi V."/>
            <person name="Vij S."/>
            <person name="Kapur A."/>
            <person name="Khurana P."/>
            <person name="Khurana P."/>
            <person name="Khurana J.P."/>
            <person name="Tyagi A.K."/>
            <person name="Gaikwad K."/>
            <person name="Singh A."/>
            <person name="Dalal V."/>
            <person name="Srivastava S."/>
            <person name="Dixit A."/>
            <person name="Pal A.K."/>
            <person name="Ghazi I.A."/>
            <person name="Yadav M."/>
            <person name="Pandit A."/>
            <person name="Bhargava A."/>
            <person name="Sureshbabu K."/>
            <person name="Batra K."/>
            <person name="Sharma T.R."/>
            <person name="Mohapatra T."/>
            <person name="Singh N.K."/>
            <person name="Messing J."/>
            <person name="Nelson A.B."/>
            <person name="Fuks G."/>
            <person name="Kavchok S."/>
            <person name="Keizer G."/>
            <person name="Linton E."/>
            <person name="Llaca V."/>
            <person name="Song R."/>
            <person name="Tanyolac B."/>
            <person name="Young S."/>
            <person name="Ho-Il K."/>
            <person name="Hahn J.H."/>
            <person name="Sangsakoo G."/>
            <person name="Vanavichit A."/>
            <person name="de Mattos Luiz.A.T."/>
            <person name="Zimmer P.D."/>
            <person name="Malone G."/>
            <person name="Dellagostin O."/>
            <person name="de Oliveira A.C."/>
            <person name="Bevan M."/>
            <person name="Bancroft I."/>
            <person name="Minx P."/>
            <person name="Cordum H."/>
            <person name="Wilson R."/>
            <person name="Cheng Z."/>
            <person name="Jin W."/>
            <person name="Jiang J."/>
            <person name="Leong S.A."/>
            <person name="Iwama H."/>
            <person name="Gojobori T."/>
            <person name="Itoh T."/>
            <person name="Niimura Y."/>
            <person name="Fujii Y."/>
            <person name="Habara T."/>
            <person name="Sakai H."/>
            <person name="Sato Y."/>
            <person name="Wilson G."/>
            <person name="Kumar K."/>
            <person name="McCouch S."/>
            <person name="Juretic N."/>
            <person name="Hoen D."/>
            <person name="Wright S."/>
            <person name="Bruskiewich R."/>
            <person name="Bureau T."/>
            <person name="Miyao A."/>
            <person name="Hirochika H."/>
            <person name="Nishikawa T."/>
            <person name="Kadowaki K."/>
            <person name="Sugiura M."/>
            <person name="Burr B."/>
            <person name="Sasaki T."/>
        </authorList>
    </citation>
    <scope>NUCLEOTIDE SEQUENCE [LARGE SCALE GENOMIC DNA]</scope>
    <source>
        <strain evidence="4">cv. Nipponbare</strain>
    </source>
</reference>
<reference evidence="3" key="2">
    <citation type="submission" date="2002-09" db="EMBL/GenBank/DDBJ databases">
        <title>Oryza sativa nipponbare(GA3) genomic DNA, chromosome 2, BAC clone:OSJNBb0018G11.</title>
        <authorList>
            <person name="Sasaki T."/>
            <person name="Matsumoto T."/>
            <person name="Katayose Y."/>
        </authorList>
    </citation>
    <scope>NUCLEOTIDE SEQUENCE</scope>
</reference>
<evidence type="ECO:0000313" key="3">
    <source>
        <dbReference type="EMBL" id="BAD10642.1"/>
    </source>
</evidence>